<keyword evidence="6 8" id="KW-0819">tRNA processing</keyword>
<dbReference type="PANTHER" id="PTHR12133:SF2">
    <property type="entry name" value="TRNA (ADENINE(58)-N(1))-METHYLTRANSFERASE CATALYTIC SUBUNIT TRMT61A"/>
    <property type="match status" value="1"/>
</dbReference>
<dbReference type="InterPro" id="IPR029063">
    <property type="entry name" value="SAM-dependent_MTases_sf"/>
</dbReference>
<dbReference type="InterPro" id="IPR014816">
    <property type="entry name" value="tRNA_MeTrfase_Gcd14"/>
</dbReference>
<dbReference type="Proteomes" id="UP000008141">
    <property type="component" value="Unassembled WGS sequence"/>
</dbReference>
<evidence type="ECO:0000256" key="8">
    <source>
        <dbReference type="PIRNR" id="PIRNR017269"/>
    </source>
</evidence>
<feature type="binding site" evidence="9">
    <location>
        <begin position="119"/>
        <end position="122"/>
    </location>
    <ligand>
        <name>S-adenosyl-L-methionine</name>
        <dbReference type="ChEBI" id="CHEBI:59789"/>
    </ligand>
</feature>
<dbReference type="Gene3D" id="3.40.50.150">
    <property type="entry name" value="Vaccinia Virus protein VP39"/>
    <property type="match status" value="1"/>
</dbReference>
<reference evidence="12 13" key="1">
    <citation type="journal article" date="2010" name="Plant Cell">
        <title>The Chlorella variabilis NC64A genome reveals adaptation to photosymbiosis, coevolution with viruses, and cryptic sex.</title>
        <authorList>
            <person name="Blanc G."/>
            <person name="Duncan G."/>
            <person name="Agarkova I."/>
            <person name="Borodovsky M."/>
            <person name="Gurnon J."/>
            <person name="Kuo A."/>
            <person name="Lindquist E."/>
            <person name="Lucas S."/>
            <person name="Pangilinan J."/>
            <person name="Polle J."/>
            <person name="Salamov A."/>
            <person name="Terry A."/>
            <person name="Yamada T."/>
            <person name="Dunigan D.D."/>
            <person name="Grigoriev I.V."/>
            <person name="Claverie J.M."/>
            <person name="Van Etten J.L."/>
        </authorList>
    </citation>
    <scope>NUCLEOTIDE SEQUENCE [LARGE SCALE GENOMIC DNA]</scope>
    <source>
        <strain evidence="12 13">NC64A</strain>
    </source>
</reference>
<evidence type="ECO:0000313" key="13">
    <source>
        <dbReference type="Proteomes" id="UP000008141"/>
    </source>
</evidence>
<feature type="compositionally biased region" description="Gly residues" evidence="10">
    <location>
        <begin position="276"/>
        <end position="285"/>
    </location>
</feature>
<evidence type="ECO:0000313" key="12">
    <source>
        <dbReference type="EMBL" id="EFN53108.1"/>
    </source>
</evidence>
<dbReference type="PIRSF" id="PIRSF017269">
    <property type="entry name" value="GCD14"/>
    <property type="match status" value="1"/>
</dbReference>
<comment type="similarity">
    <text evidence="8">Belongs to the class I-like SAM-binding methyltransferase superfamily. TRM61 family.</text>
</comment>
<dbReference type="RefSeq" id="XP_005845210.1">
    <property type="nucleotide sequence ID" value="XM_005845148.1"/>
</dbReference>
<dbReference type="GO" id="GO:0005634">
    <property type="term" value="C:nucleus"/>
    <property type="evidence" value="ECO:0007669"/>
    <property type="project" value="UniProtKB-SubCell"/>
</dbReference>
<dbReference type="PANTHER" id="PTHR12133">
    <property type="entry name" value="TRNA (ADENINE(58)-N(1))-METHYLTRANSFERASE"/>
    <property type="match status" value="1"/>
</dbReference>
<feature type="binding site" evidence="9">
    <location>
        <position position="140"/>
    </location>
    <ligand>
        <name>S-adenosyl-L-methionine</name>
        <dbReference type="ChEBI" id="CHEBI:59789"/>
    </ligand>
</feature>
<evidence type="ECO:0000259" key="11">
    <source>
        <dbReference type="Pfam" id="PF08704"/>
    </source>
</evidence>
<evidence type="ECO:0000256" key="1">
    <source>
        <dbReference type="ARBA" id="ARBA00004123"/>
    </source>
</evidence>
<protein>
    <recommendedName>
        <fullName evidence="2 8">tRNA (adenine(58)-N(1))-methyltransferase</fullName>
        <ecNumber evidence="2 8">2.1.1.220</ecNumber>
    </recommendedName>
</protein>
<feature type="binding site" evidence="9">
    <location>
        <position position="168"/>
    </location>
    <ligand>
        <name>S-adenosyl-L-methionine</name>
        <dbReference type="ChEBI" id="CHEBI:59789"/>
    </ligand>
</feature>
<evidence type="ECO:0000256" key="7">
    <source>
        <dbReference type="ARBA" id="ARBA00023242"/>
    </source>
</evidence>
<accession>E1ZMG6</accession>
<dbReference type="GO" id="GO:0031515">
    <property type="term" value="C:tRNA (m1A) methyltransferase complex"/>
    <property type="evidence" value="ECO:0007669"/>
    <property type="project" value="UniProtKB-UniRule"/>
</dbReference>
<dbReference type="OMA" id="RPDHRMI"/>
<dbReference type="OrthoDB" id="1925287at2759"/>
<dbReference type="AlphaFoldDB" id="E1ZMG6"/>
<evidence type="ECO:0000256" key="10">
    <source>
        <dbReference type="SAM" id="MobiDB-lite"/>
    </source>
</evidence>
<name>E1ZMG6_CHLVA</name>
<proteinExistence type="inferred from homology"/>
<dbReference type="STRING" id="554065.E1ZMG6"/>
<dbReference type="FunFam" id="3.40.50.150:FF:000227">
    <property type="entry name" value="tRNA (adenine(58)-N(1))-methyltransferase"/>
    <property type="match status" value="1"/>
</dbReference>
<feature type="region of interest" description="Disordered" evidence="10">
    <location>
        <begin position="253"/>
        <end position="294"/>
    </location>
</feature>
<evidence type="ECO:0000256" key="5">
    <source>
        <dbReference type="ARBA" id="ARBA00022691"/>
    </source>
</evidence>
<dbReference type="KEGG" id="cvr:CHLNCDRAFT_26258"/>
<comment type="catalytic activity">
    <reaction evidence="8">
        <text>adenosine(58) in tRNA + S-adenosyl-L-methionine = N(1)-methyladenosine(58) in tRNA + S-adenosyl-L-homocysteine + H(+)</text>
        <dbReference type="Rhea" id="RHEA:43152"/>
        <dbReference type="Rhea" id="RHEA-COMP:10365"/>
        <dbReference type="Rhea" id="RHEA-COMP:10366"/>
        <dbReference type="ChEBI" id="CHEBI:15378"/>
        <dbReference type="ChEBI" id="CHEBI:57856"/>
        <dbReference type="ChEBI" id="CHEBI:59789"/>
        <dbReference type="ChEBI" id="CHEBI:74411"/>
        <dbReference type="ChEBI" id="CHEBI:74491"/>
        <dbReference type="EC" id="2.1.1.220"/>
    </reaction>
</comment>
<evidence type="ECO:0000256" key="2">
    <source>
        <dbReference type="ARBA" id="ARBA00012796"/>
    </source>
</evidence>
<dbReference type="GeneID" id="17352558"/>
<dbReference type="CDD" id="cd02440">
    <property type="entry name" value="AdoMet_MTases"/>
    <property type="match status" value="1"/>
</dbReference>
<dbReference type="Gene3D" id="3.10.330.20">
    <property type="match status" value="1"/>
</dbReference>
<dbReference type="EC" id="2.1.1.220" evidence="2 8"/>
<dbReference type="PROSITE" id="PS51620">
    <property type="entry name" value="SAM_TRM61"/>
    <property type="match status" value="1"/>
</dbReference>
<gene>
    <name evidence="12" type="ORF">CHLNCDRAFT_26258</name>
</gene>
<organism evidence="13">
    <name type="scientific">Chlorella variabilis</name>
    <name type="common">Green alga</name>
    <dbReference type="NCBI Taxonomy" id="554065"/>
    <lineage>
        <taxon>Eukaryota</taxon>
        <taxon>Viridiplantae</taxon>
        <taxon>Chlorophyta</taxon>
        <taxon>core chlorophytes</taxon>
        <taxon>Trebouxiophyceae</taxon>
        <taxon>Chlorellales</taxon>
        <taxon>Chlorellaceae</taxon>
        <taxon>Chlorella clade</taxon>
        <taxon>Chlorella</taxon>
    </lineage>
</organism>
<dbReference type="GO" id="GO:0160107">
    <property type="term" value="F:tRNA (adenine(58)-N1)-methyltransferase activity"/>
    <property type="evidence" value="ECO:0007669"/>
    <property type="project" value="UniProtKB-EC"/>
</dbReference>
<evidence type="ECO:0000256" key="4">
    <source>
        <dbReference type="ARBA" id="ARBA00022679"/>
    </source>
</evidence>
<dbReference type="GO" id="GO:0030488">
    <property type="term" value="P:tRNA methylation"/>
    <property type="evidence" value="ECO:0007669"/>
    <property type="project" value="InterPro"/>
</dbReference>
<evidence type="ECO:0000256" key="6">
    <source>
        <dbReference type="ARBA" id="ARBA00022694"/>
    </source>
</evidence>
<sequence length="324" mass="34966">MLHKAESAANPCRPIADGDLVIVYEGFDSMKAVRVSANGNYNNKYGSFAHKEWIGKPFGSRAVSRKGSGWVLLLAPTPELWTAVLRHRTQILYAADIAMVVAFLELRPGAVVLESGTGSGSLTTSLARAVAPHGKVWTFEFHEQRAQLAAEEFKANGLGELVTVAQRDIEASGFPEELHGQADALFLDLPKPYMVVPSAARCVRPDGMFCSFSPCIEQVQRTCQELNAHGFRDMRTMEVLLRQLEVSRQALATDLESSMAPPQSKKQARRQEAAGNAGGGGGGNGPKRQKAADGSAVAVVAKPVPFGRGHTGYLTFARRVVEFS</sequence>
<dbReference type="SUPFAM" id="SSF53335">
    <property type="entry name" value="S-adenosyl-L-methionine-dependent methyltransferases"/>
    <property type="match status" value="1"/>
</dbReference>
<evidence type="ECO:0000256" key="9">
    <source>
        <dbReference type="PIRSR" id="PIRSR017269-1"/>
    </source>
</evidence>
<comment type="subcellular location">
    <subcellularLocation>
        <location evidence="1">Nucleus</location>
    </subcellularLocation>
</comment>
<dbReference type="InParanoid" id="E1ZMG6"/>
<dbReference type="eggNOG" id="KOG2915">
    <property type="taxonomic scope" value="Eukaryota"/>
</dbReference>
<dbReference type="FunCoup" id="E1ZMG6">
    <property type="interactions" value="1191"/>
</dbReference>
<dbReference type="Pfam" id="PF08704">
    <property type="entry name" value="GCD14"/>
    <property type="match status" value="1"/>
</dbReference>
<dbReference type="EMBL" id="GL433853">
    <property type="protein sequence ID" value="EFN53108.1"/>
    <property type="molecule type" value="Genomic_DNA"/>
</dbReference>
<feature type="domain" description="tRNA (adenine(58)-N(1))-methyltransferase catalytic subunit TRM61 C-terminal" evidence="11">
    <location>
        <begin position="69"/>
        <end position="318"/>
    </location>
</feature>
<dbReference type="InterPro" id="IPR049470">
    <property type="entry name" value="TRM61_C"/>
</dbReference>
<keyword evidence="4 8" id="KW-0808">Transferase</keyword>
<keyword evidence="13" id="KW-1185">Reference proteome</keyword>
<keyword evidence="7" id="KW-0539">Nucleus</keyword>
<keyword evidence="5 8" id="KW-0949">S-adenosyl-L-methionine</keyword>
<evidence type="ECO:0000256" key="3">
    <source>
        <dbReference type="ARBA" id="ARBA00022603"/>
    </source>
</evidence>
<feature type="binding site" evidence="9">
    <location>
        <position position="188"/>
    </location>
    <ligand>
        <name>S-adenosyl-L-methionine</name>
        <dbReference type="ChEBI" id="CHEBI:59789"/>
    </ligand>
</feature>
<keyword evidence="3 8" id="KW-0489">Methyltransferase</keyword>